<comment type="caution">
    <text evidence="2">The sequence shown here is derived from an EMBL/GenBank/DDBJ whole genome shotgun (WGS) entry which is preliminary data.</text>
</comment>
<proteinExistence type="predicted"/>
<evidence type="ECO:0000313" key="2">
    <source>
        <dbReference type="EMBL" id="MBC2399250.1"/>
    </source>
</evidence>
<dbReference type="Pfam" id="PF01610">
    <property type="entry name" value="DDE_Tnp_ISL3"/>
    <property type="match status" value="1"/>
</dbReference>
<dbReference type="InterPro" id="IPR002560">
    <property type="entry name" value="Transposase_DDE"/>
</dbReference>
<gene>
    <name evidence="2" type="ORF">HGG79_15930</name>
</gene>
<organism evidence="2 3">
    <name type="scientific">Clostridium tetanomorphum</name>
    <dbReference type="NCBI Taxonomy" id="1553"/>
    <lineage>
        <taxon>Bacteria</taxon>
        <taxon>Bacillati</taxon>
        <taxon>Bacillota</taxon>
        <taxon>Clostridia</taxon>
        <taxon>Eubacteriales</taxon>
        <taxon>Clostridiaceae</taxon>
        <taxon>Clostridium</taxon>
    </lineage>
</organism>
<feature type="domain" description="Transposase IS204/IS1001/IS1096/IS1165 DDE" evidence="1">
    <location>
        <begin position="2"/>
        <end position="49"/>
    </location>
</feature>
<reference evidence="2 3" key="1">
    <citation type="submission" date="2020-04" db="EMBL/GenBank/DDBJ databases">
        <title>Genomic insights into acetone-butanol-ethanol (ABE) fermentation by sequencing solventogenic clostridia strains.</title>
        <authorList>
            <person name="Brown S."/>
        </authorList>
    </citation>
    <scope>NUCLEOTIDE SEQUENCE [LARGE SCALE GENOMIC DNA]</scope>
    <source>
        <strain evidence="2 3">DJ011</strain>
    </source>
</reference>
<dbReference type="AlphaFoldDB" id="A0A923J2W2"/>
<accession>A0A923J2W2</accession>
<evidence type="ECO:0000313" key="3">
    <source>
        <dbReference type="Proteomes" id="UP000563151"/>
    </source>
</evidence>
<dbReference type="Proteomes" id="UP000563151">
    <property type="component" value="Unassembled WGS sequence"/>
</dbReference>
<protein>
    <recommendedName>
        <fullName evidence="1">Transposase IS204/IS1001/IS1096/IS1165 DDE domain-containing protein</fullName>
    </recommendedName>
</protein>
<keyword evidence="3" id="KW-1185">Reference proteome</keyword>
<name>A0A923J2W2_CLOTT</name>
<evidence type="ECO:0000259" key="1">
    <source>
        <dbReference type="Pfam" id="PF01610"/>
    </source>
</evidence>
<dbReference type="EMBL" id="JAAZWO010000024">
    <property type="protein sequence ID" value="MBC2399250.1"/>
    <property type="molecule type" value="Genomic_DNA"/>
</dbReference>
<sequence length="73" mass="8435">MITRDRANTYSKVVYDILPSAIQIADKWHLLKNIGDTLNSILQSQYTNCITIENTQKDKEEIISNIKPKQQDL</sequence>